<evidence type="ECO:0000313" key="3">
    <source>
        <dbReference type="Proteomes" id="UP000316621"/>
    </source>
</evidence>
<dbReference type="Gramene" id="RZC73621">
    <property type="protein sequence ID" value="RZC73621"/>
    <property type="gene ID" value="C5167_049100"/>
</dbReference>
<dbReference type="Gene3D" id="3.40.47.10">
    <property type="match status" value="1"/>
</dbReference>
<gene>
    <name evidence="2" type="ORF">C5167_049100</name>
</gene>
<reference evidence="2 3" key="1">
    <citation type="journal article" date="2018" name="Science">
        <title>The opium poppy genome and morphinan production.</title>
        <authorList>
            <person name="Guo L."/>
            <person name="Winzer T."/>
            <person name="Yang X."/>
            <person name="Li Y."/>
            <person name="Ning Z."/>
            <person name="He Z."/>
            <person name="Teodor R."/>
            <person name="Lu Y."/>
            <person name="Bowser T.A."/>
            <person name="Graham I.A."/>
            <person name="Ye K."/>
        </authorList>
    </citation>
    <scope>NUCLEOTIDE SEQUENCE [LARGE SCALE GENOMIC DNA]</scope>
    <source>
        <strain evidence="3">cv. HN1</strain>
        <tissue evidence="2">Leaves</tissue>
    </source>
</reference>
<keyword evidence="3" id="KW-1185">Reference proteome</keyword>
<dbReference type="Proteomes" id="UP000316621">
    <property type="component" value="Chromosome 8"/>
</dbReference>
<dbReference type="Pfam" id="PF02801">
    <property type="entry name" value="Ketoacyl-synt_C"/>
    <property type="match status" value="1"/>
</dbReference>
<dbReference type="SUPFAM" id="SSF53901">
    <property type="entry name" value="Thiolase-like"/>
    <property type="match status" value="1"/>
</dbReference>
<name>A0A4Y7KN71_PAPSO</name>
<sequence length="94" mass="10603">MVFFTQDTIPSLDILSLRVTYINAHATSTPAGDLAKVNAIKKSIIGHWFGQLVDYKPQLYSKGKRVERTTEKAISNIHETTRFPIPLVVLWPHA</sequence>
<dbReference type="EMBL" id="CM010722">
    <property type="protein sequence ID" value="RZC73621.1"/>
    <property type="molecule type" value="Genomic_DNA"/>
</dbReference>
<dbReference type="InterPro" id="IPR014031">
    <property type="entry name" value="Ketoacyl_synth_C"/>
</dbReference>
<protein>
    <recommendedName>
        <fullName evidence="1">Beta-ketoacyl synthase C-terminal domain-containing protein</fullName>
    </recommendedName>
</protein>
<accession>A0A4Y7KN71</accession>
<evidence type="ECO:0000259" key="1">
    <source>
        <dbReference type="Pfam" id="PF02801"/>
    </source>
</evidence>
<dbReference type="AlphaFoldDB" id="A0A4Y7KN71"/>
<feature type="domain" description="Beta-ketoacyl synthase C-terminal" evidence="1">
    <location>
        <begin position="11"/>
        <end position="43"/>
    </location>
</feature>
<proteinExistence type="predicted"/>
<evidence type="ECO:0000313" key="2">
    <source>
        <dbReference type="EMBL" id="RZC73621.1"/>
    </source>
</evidence>
<organism evidence="2 3">
    <name type="scientific">Papaver somniferum</name>
    <name type="common">Opium poppy</name>
    <dbReference type="NCBI Taxonomy" id="3469"/>
    <lineage>
        <taxon>Eukaryota</taxon>
        <taxon>Viridiplantae</taxon>
        <taxon>Streptophyta</taxon>
        <taxon>Embryophyta</taxon>
        <taxon>Tracheophyta</taxon>
        <taxon>Spermatophyta</taxon>
        <taxon>Magnoliopsida</taxon>
        <taxon>Ranunculales</taxon>
        <taxon>Papaveraceae</taxon>
        <taxon>Papaveroideae</taxon>
        <taxon>Papaver</taxon>
    </lineage>
</organism>
<dbReference type="InterPro" id="IPR016039">
    <property type="entry name" value="Thiolase-like"/>
</dbReference>
<dbReference type="GO" id="GO:0016746">
    <property type="term" value="F:acyltransferase activity"/>
    <property type="evidence" value="ECO:0007669"/>
    <property type="project" value="InterPro"/>
</dbReference>